<evidence type="ECO:0000256" key="1">
    <source>
        <dbReference type="ARBA" id="ARBA00004141"/>
    </source>
</evidence>
<feature type="transmembrane region" description="Helical" evidence="5">
    <location>
        <begin position="285"/>
        <end position="303"/>
    </location>
</feature>
<evidence type="ECO:0000259" key="6">
    <source>
        <dbReference type="PROSITE" id="PS50850"/>
    </source>
</evidence>
<keyword evidence="7" id="KW-0614">Plasmid</keyword>
<feature type="transmembrane region" description="Helical" evidence="5">
    <location>
        <begin position="309"/>
        <end position="331"/>
    </location>
</feature>
<dbReference type="PANTHER" id="PTHR23514">
    <property type="entry name" value="BYPASS OF STOP CODON PROTEIN 6"/>
    <property type="match status" value="1"/>
</dbReference>
<evidence type="ECO:0000256" key="5">
    <source>
        <dbReference type="SAM" id="Phobius"/>
    </source>
</evidence>
<feature type="transmembrane region" description="Helical" evidence="5">
    <location>
        <begin position="217"/>
        <end position="241"/>
    </location>
</feature>
<feature type="transmembrane region" description="Helical" evidence="5">
    <location>
        <begin position="370"/>
        <end position="388"/>
    </location>
</feature>
<evidence type="ECO:0000256" key="2">
    <source>
        <dbReference type="ARBA" id="ARBA00022692"/>
    </source>
</evidence>
<proteinExistence type="predicted"/>
<name>A0A5B8JBW0_9RHOB</name>
<feature type="transmembrane region" description="Helical" evidence="5">
    <location>
        <begin position="112"/>
        <end position="132"/>
    </location>
</feature>
<feature type="transmembrane region" description="Helical" evidence="5">
    <location>
        <begin position="175"/>
        <end position="196"/>
    </location>
</feature>
<dbReference type="Proteomes" id="UP000318483">
    <property type="component" value="Plasmid unnamed4"/>
</dbReference>
<gene>
    <name evidence="7" type="ORF">FPZ52_18125</name>
</gene>
<dbReference type="PROSITE" id="PS50850">
    <property type="entry name" value="MFS"/>
    <property type="match status" value="1"/>
</dbReference>
<dbReference type="InterPro" id="IPR011701">
    <property type="entry name" value="MFS"/>
</dbReference>
<dbReference type="PANTHER" id="PTHR23514:SF13">
    <property type="entry name" value="INNER MEMBRANE PROTEIN YBJJ"/>
    <property type="match status" value="1"/>
</dbReference>
<dbReference type="CDD" id="cd17393">
    <property type="entry name" value="MFS_MosC_like"/>
    <property type="match status" value="1"/>
</dbReference>
<reference evidence="7 8" key="1">
    <citation type="submission" date="2019-07" db="EMBL/GenBank/DDBJ databases">
        <title>Litoreibacter alkalisoli sp. nov., isolated from saline-alkaline soil.</title>
        <authorList>
            <person name="Wang S."/>
            <person name="Xu L."/>
            <person name="Xing Y.-T."/>
            <person name="Sun J.-Q."/>
        </authorList>
    </citation>
    <scope>NUCLEOTIDE SEQUENCE [LARGE SCALE GENOMIC DNA]</scope>
    <source>
        <strain evidence="7 8">LN3S51</strain>
        <plasmid evidence="7 8">unnamed4</plasmid>
    </source>
</reference>
<feature type="transmembrane region" description="Helical" evidence="5">
    <location>
        <begin position="24"/>
        <end position="42"/>
    </location>
</feature>
<dbReference type="SUPFAM" id="SSF103473">
    <property type="entry name" value="MFS general substrate transporter"/>
    <property type="match status" value="1"/>
</dbReference>
<dbReference type="OrthoDB" id="9810941at2"/>
<evidence type="ECO:0000256" key="4">
    <source>
        <dbReference type="ARBA" id="ARBA00023136"/>
    </source>
</evidence>
<keyword evidence="8" id="KW-1185">Reference proteome</keyword>
<dbReference type="AlphaFoldDB" id="A0A5B8JBW0"/>
<feature type="transmembrane region" description="Helical" evidence="5">
    <location>
        <begin position="343"/>
        <end position="364"/>
    </location>
</feature>
<dbReference type="Gene3D" id="1.20.1250.20">
    <property type="entry name" value="MFS general substrate transporter like domains"/>
    <property type="match status" value="1"/>
</dbReference>
<geneLocation type="plasmid" evidence="7 8">
    <name>unnamed4</name>
</geneLocation>
<feature type="transmembrane region" description="Helical" evidence="5">
    <location>
        <begin position="88"/>
        <end position="106"/>
    </location>
</feature>
<organism evidence="7 8">
    <name type="scientific">Qingshengfaniella alkalisoli</name>
    <dbReference type="NCBI Taxonomy" id="2599296"/>
    <lineage>
        <taxon>Bacteria</taxon>
        <taxon>Pseudomonadati</taxon>
        <taxon>Pseudomonadota</taxon>
        <taxon>Alphaproteobacteria</taxon>
        <taxon>Rhodobacterales</taxon>
        <taxon>Paracoccaceae</taxon>
        <taxon>Qingshengfaniella</taxon>
    </lineage>
</organism>
<sequence length="402" mass="42752">MRGFRHALRRITMTDIQSGPKDRFFIRAVFFVQPLLLGAWFPRIAELQQKLDLGPADLSWALIGMPIGLLISLIFAGRLADRVGAKPLLLVSLLGFFVAMPFVPTAQSQWGLFYFLMMGGVFMAAVELAMNVMADRIERYGDRLIMAGCHGFWSLGVLAGGAVSTIFAHQGIGPFASLLTIALVMVVPALYAATGLRELPAIETKAKTRHPSTRPGWPVFAVCLFTGGIALAEGAMADWAAVYLTDVFNASPAAAGSGYLIFAFAIAFGRFNGDWIRQRFDTVRAARLFVLTALIGLALLVFAGNRSVASLGFGLVGLGLSSGFPLGVSVVSGRPGRSSAANVGLLSQIALAGFLISPPLIGLVAESHGLRVGLATVAIALCISLVMTRELRDRPAQTALKT</sequence>
<dbReference type="InterPro" id="IPR051788">
    <property type="entry name" value="MFS_Transporter"/>
</dbReference>
<keyword evidence="2 5" id="KW-0812">Transmembrane</keyword>
<evidence type="ECO:0000256" key="3">
    <source>
        <dbReference type="ARBA" id="ARBA00022989"/>
    </source>
</evidence>
<dbReference type="InterPro" id="IPR036259">
    <property type="entry name" value="MFS_trans_sf"/>
</dbReference>
<keyword evidence="3 5" id="KW-1133">Transmembrane helix</keyword>
<feature type="transmembrane region" description="Helical" evidence="5">
    <location>
        <begin position="253"/>
        <end position="273"/>
    </location>
</feature>
<feature type="domain" description="Major facilitator superfamily (MFS) profile" evidence="6">
    <location>
        <begin position="1"/>
        <end position="392"/>
    </location>
</feature>
<keyword evidence="4 5" id="KW-0472">Membrane</keyword>
<feature type="transmembrane region" description="Helical" evidence="5">
    <location>
        <begin position="144"/>
        <end position="169"/>
    </location>
</feature>
<dbReference type="Pfam" id="PF07690">
    <property type="entry name" value="MFS_1"/>
    <property type="match status" value="1"/>
</dbReference>
<evidence type="ECO:0000313" key="7">
    <source>
        <dbReference type="EMBL" id="QDY71590.1"/>
    </source>
</evidence>
<dbReference type="GO" id="GO:0022857">
    <property type="term" value="F:transmembrane transporter activity"/>
    <property type="evidence" value="ECO:0007669"/>
    <property type="project" value="InterPro"/>
</dbReference>
<dbReference type="KEGG" id="lit:FPZ52_18125"/>
<dbReference type="EMBL" id="CP042265">
    <property type="protein sequence ID" value="QDY71590.1"/>
    <property type="molecule type" value="Genomic_DNA"/>
</dbReference>
<evidence type="ECO:0000313" key="8">
    <source>
        <dbReference type="Proteomes" id="UP000318483"/>
    </source>
</evidence>
<dbReference type="GO" id="GO:0016020">
    <property type="term" value="C:membrane"/>
    <property type="evidence" value="ECO:0007669"/>
    <property type="project" value="UniProtKB-SubCell"/>
</dbReference>
<protein>
    <submittedName>
        <fullName evidence="7">MFS transporter</fullName>
    </submittedName>
</protein>
<comment type="subcellular location">
    <subcellularLocation>
        <location evidence="1">Membrane</location>
        <topology evidence="1">Multi-pass membrane protein</topology>
    </subcellularLocation>
</comment>
<feature type="transmembrane region" description="Helical" evidence="5">
    <location>
        <begin position="58"/>
        <end position="76"/>
    </location>
</feature>
<dbReference type="InterPro" id="IPR020846">
    <property type="entry name" value="MFS_dom"/>
</dbReference>
<accession>A0A5B8JBW0</accession>